<evidence type="ECO:0000256" key="9">
    <source>
        <dbReference type="ARBA" id="ARBA00023136"/>
    </source>
</evidence>
<dbReference type="RefSeq" id="WP_004653865.1">
    <property type="nucleotide sequence ID" value="NZ_JBCNKA010000002.1"/>
</dbReference>
<feature type="transmembrane region" description="Helical" evidence="11">
    <location>
        <begin position="34"/>
        <end position="55"/>
    </location>
</feature>
<reference evidence="14 16" key="1">
    <citation type="submission" date="2013-02" db="EMBL/GenBank/DDBJ databases">
        <title>The Genome Sequence of Acinetobacter sp. NIPH 809.</title>
        <authorList>
            <consortium name="The Broad Institute Genome Sequencing Platform"/>
            <consortium name="The Broad Institute Genome Sequencing Center for Infectious Disease"/>
            <person name="Cerqueira G."/>
            <person name="Feldgarden M."/>
            <person name="Courvalin P."/>
            <person name="Perichon B."/>
            <person name="Grillot-Courvalin C."/>
            <person name="Clermont D."/>
            <person name="Rocha E."/>
            <person name="Yoon E.-J."/>
            <person name="Nemec A."/>
            <person name="Walker B."/>
            <person name="Young S.K."/>
            <person name="Zeng Q."/>
            <person name="Gargeya S."/>
            <person name="Fitzgerald M."/>
            <person name="Haas B."/>
            <person name="Abouelleil A."/>
            <person name="Alvarado L."/>
            <person name="Arachchi H.M."/>
            <person name="Berlin A.M."/>
            <person name="Chapman S.B."/>
            <person name="Dewar J."/>
            <person name="Goldberg J."/>
            <person name="Griggs A."/>
            <person name="Gujja S."/>
            <person name="Hansen M."/>
            <person name="Howarth C."/>
            <person name="Imamovic A."/>
            <person name="Larimer J."/>
            <person name="McCowan C."/>
            <person name="Murphy C."/>
            <person name="Neiman D."/>
            <person name="Pearson M."/>
            <person name="Priest M."/>
            <person name="Roberts A."/>
            <person name="Saif S."/>
            <person name="Shea T."/>
            <person name="Sisk P."/>
            <person name="Sykes S."/>
            <person name="Wortman J."/>
            <person name="Nusbaum C."/>
            <person name="Birren B."/>
        </authorList>
    </citation>
    <scope>NUCLEOTIDE SEQUENCE [LARGE SCALE GENOMIC DNA]</scope>
    <source>
        <strain evidence="14 16">NIPH 809</strain>
    </source>
</reference>
<organism evidence="15 17">
    <name type="scientific">Acinetobacter proteolyticus</name>
    <dbReference type="NCBI Taxonomy" id="1776741"/>
    <lineage>
        <taxon>Bacteria</taxon>
        <taxon>Pseudomonadati</taxon>
        <taxon>Pseudomonadota</taxon>
        <taxon>Gammaproteobacteria</taxon>
        <taxon>Moraxellales</taxon>
        <taxon>Moraxellaceae</taxon>
        <taxon>Acinetobacter</taxon>
    </lineage>
</organism>
<evidence type="ECO:0000256" key="8">
    <source>
        <dbReference type="ARBA" id="ARBA00022989"/>
    </source>
</evidence>
<name>A0A2N0WEH5_9GAMM</name>
<dbReference type="InterPro" id="IPR005628">
    <property type="entry name" value="GspK"/>
</dbReference>
<sequence>MDQIHLILLSFQHNEQEAYPVIRKARSYGVAQSGIALLTILVMVALATILAATIAKRQTNTSENTGYLMRQNQSLLYAKSAEAFFSELLIQDSDNGGTIDHLQENWAKPMPPFPVEDGLVSGRLIDESGKFNLNNLVKADGNQVDDSARRWFEKLLQRVGLPAELSQAVIDWQDSNEEVTGAMGAESSYYQGLDPAYLVPNTKFHSVEELKLVRGFEGKNYDLIKPYVTALPEQTKVNINTAPALLLASIDPKVDVKTVEQELKRKQTELTYFNNAEDLWKLSVFSGIEQQNKTDAAALLDSKSNYFTAQIEVVLSERKRQFSSSLVRKDKQVSVYSRSLVPFE</sequence>
<keyword evidence="5 10" id="KW-0997">Cell inner membrane</keyword>
<dbReference type="Pfam" id="PF03934">
    <property type="entry name" value="T2SSK"/>
    <property type="match status" value="1"/>
</dbReference>
<dbReference type="InterPro" id="IPR049031">
    <property type="entry name" value="T2SSK_SAM-like_1st"/>
</dbReference>
<dbReference type="Proteomes" id="UP000233553">
    <property type="component" value="Unassembled WGS sequence"/>
</dbReference>
<evidence type="ECO:0000256" key="3">
    <source>
        <dbReference type="ARBA" id="ARBA00022448"/>
    </source>
</evidence>
<evidence type="ECO:0000313" key="14">
    <source>
        <dbReference type="EMBL" id="ENU23552.1"/>
    </source>
</evidence>
<keyword evidence="3 10" id="KW-0813">Transport</keyword>
<keyword evidence="9 10" id="KW-0472">Membrane</keyword>
<keyword evidence="6 11" id="KW-0812">Transmembrane</keyword>
<evidence type="ECO:0000256" key="1">
    <source>
        <dbReference type="ARBA" id="ARBA00004533"/>
    </source>
</evidence>
<evidence type="ECO:0000256" key="4">
    <source>
        <dbReference type="ARBA" id="ARBA00022475"/>
    </source>
</evidence>
<dbReference type="SUPFAM" id="SSF54523">
    <property type="entry name" value="Pili subunits"/>
    <property type="match status" value="1"/>
</dbReference>
<dbReference type="NCBIfam" id="NF037980">
    <property type="entry name" value="T2SS_GspK"/>
    <property type="match status" value="1"/>
</dbReference>
<dbReference type="PANTHER" id="PTHR38831:SF1">
    <property type="entry name" value="TYPE II SECRETION SYSTEM PROTEIN K-RELATED"/>
    <property type="match status" value="1"/>
</dbReference>
<evidence type="ECO:0000256" key="2">
    <source>
        <dbReference type="ARBA" id="ARBA00007246"/>
    </source>
</evidence>
<dbReference type="PANTHER" id="PTHR38831">
    <property type="entry name" value="TYPE II SECRETION SYSTEM PROTEIN K"/>
    <property type="match status" value="1"/>
</dbReference>
<keyword evidence="16" id="KW-1185">Reference proteome</keyword>
<comment type="subcellular location">
    <subcellularLocation>
        <location evidence="1 10">Cell inner membrane</location>
    </subcellularLocation>
</comment>
<dbReference type="EMBL" id="APOI01000015">
    <property type="protein sequence ID" value="ENU23552.1"/>
    <property type="molecule type" value="Genomic_DNA"/>
</dbReference>
<comment type="similarity">
    <text evidence="2 10">Belongs to the GSP K family.</text>
</comment>
<feature type="domain" description="T2SS protein K first SAM-like" evidence="13">
    <location>
        <begin position="129"/>
        <end position="233"/>
    </location>
</feature>
<dbReference type="Pfam" id="PF21687">
    <property type="entry name" value="T2SSK_1st"/>
    <property type="match status" value="1"/>
</dbReference>
<dbReference type="InterPro" id="IPR045584">
    <property type="entry name" value="Pilin-like"/>
</dbReference>
<dbReference type="Proteomes" id="UP000013034">
    <property type="component" value="Unassembled WGS sequence"/>
</dbReference>
<evidence type="ECO:0000256" key="11">
    <source>
        <dbReference type="SAM" id="Phobius"/>
    </source>
</evidence>
<keyword evidence="7" id="KW-0653">Protein transport</keyword>
<dbReference type="Gene3D" id="3.30.1300.30">
    <property type="entry name" value="GSPII I/J protein-like"/>
    <property type="match status" value="1"/>
</dbReference>
<evidence type="ECO:0000313" key="15">
    <source>
        <dbReference type="EMBL" id="PKF33272.1"/>
    </source>
</evidence>
<keyword evidence="4 10" id="KW-1003">Cell membrane</keyword>
<evidence type="ECO:0000259" key="13">
    <source>
        <dbReference type="Pfam" id="PF21687"/>
    </source>
</evidence>
<dbReference type="GO" id="GO:0009306">
    <property type="term" value="P:protein secretion"/>
    <property type="evidence" value="ECO:0007669"/>
    <property type="project" value="InterPro"/>
</dbReference>
<dbReference type="Gene3D" id="1.10.40.60">
    <property type="entry name" value="EpsJ-like"/>
    <property type="match status" value="2"/>
</dbReference>
<keyword evidence="8 11" id="KW-1133">Transmembrane helix</keyword>
<evidence type="ECO:0000256" key="6">
    <source>
        <dbReference type="ARBA" id="ARBA00022692"/>
    </source>
</evidence>
<dbReference type="PIRSF" id="PIRSF002786">
    <property type="entry name" value="XcpX"/>
    <property type="match status" value="1"/>
</dbReference>
<dbReference type="EMBL" id="PISJ01000013">
    <property type="protein sequence ID" value="PKF33272.1"/>
    <property type="molecule type" value="Genomic_DNA"/>
</dbReference>
<proteinExistence type="inferred from homology"/>
<evidence type="ECO:0000256" key="7">
    <source>
        <dbReference type="ARBA" id="ARBA00022927"/>
    </source>
</evidence>
<dbReference type="AlphaFoldDB" id="A0A2N0WEH5"/>
<reference evidence="15 17" key="2">
    <citation type="submission" date="2017-12" db="EMBL/GenBank/DDBJ databases">
        <title>Draft Genome sequences of multiple microbial strains isolated from spacecraft associated surfaces.</title>
        <authorList>
            <person name="Seuylemezian A."/>
            <person name="Vaishampayan P."/>
            <person name="Venkateswaran K."/>
        </authorList>
    </citation>
    <scope>NUCLEOTIDE SEQUENCE [LARGE SCALE GENOMIC DNA]</scope>
    <source>
        <strain evidence="15 17">2P01AA</strain>
    </source>
</reference>
<evidence type="ECO:0000256" key="5">
    <source>
        <dbReference type="ARBA" id="ARBA00022519"/>
    </source>
</evidence>
<comment type="caution">
    <text evidence="15">The sequence shown here is derived from an EMBL/GenBank/DDBJ whole genome shotgun (WGS) entry which is preliminary data.</text>
</comment>
<gene>
    <name evidence="15" type="ORF">CW311_10660</name>
    <name evidence="14" type="ORF">F993_01705</name>
</gene>
<protein>
    <recommendedName>
        <fullName evidence="10">Type II secretion system protein K</fullName>
    </recommendedName>
</protein>
<dbReference type="GO" id="GO:0005886">
    <property type="term" value="C:plasma membrane"/>
    <property type="evidence" value="ECO:0007669"/>
    <property type="project" value="UniProtKB-SubCell"/>
</dbReference>
<evidence type="ECO:0000259" key="12">
    <source>
        <dbReference type="Pfam" id="PF03934"/>
    </source>
</evidence>
<dbReference type="InterPro" id="IPR038072">
    <property type="entry name" value="GspK_central_sf"/>
</dbReference>
<accession>A0A2N0WEH5</accession>
<dbReference type="InterPro" id="IPR049179">
    <property type="entry name" value="T2SSK_SAM-like_2nd"/>
</dbReference>
<evidence type="ECO:0000313" key="16">
    <source>
        <dbReference type="Proteomes" id="UP000013034"/>
    </source>
</evidence>
<evidence type="ECO:0000313" key="17">
    <source>
        <dbReference type="Proteomes" id="UP000233553"/>
    </source>
</evidence>
<feature type="domain" description="T2SS protein K second SAM-like" evidence="12">
    <location>
        <begin position="237"/>
        <end position="293"/>
    </location>
</feature>
<evidence type="ECO:0000256" key="10">
    <source>
        <dbReference type="PIRNR" id="PIRNR002786"/>
    </source>
</evidence>
<dbReference type="SUPFAM" id="SSF158544">
    <property type="entry name" value="GspK insert domain-like"/>
    <property type="match status" value="1"/>
</dbReference>